<protein>
    <recommendedName>
        <fullName evidence="3">peptidylprolyl isomerase</fullName>
        <ecNumber evidence="3">5.2.1.8</ecNumber>
    </recommendedName>
</protein>
<evidence type="ECO:0000256" key="3">
    <source>
        <dbReference type="PROSITE-ProRule" id="PRU00277"/>
    </source>
</evidence>
<keyword evidence="6" id="KW-0812">Transmembrane</keyword>
<dbReference type="GO" id="GO:0005740">
    <property type="term" value="C:mitochondrial envelope"/>
    <property type="evidence" value="ECO:0007669"/>
    <property type="project" value="TreeGrafter"/>
</dbReference>
<keyword evidence="2 4" id="KW-0802">TPR repeat</keyword>
<dbReference type="Proteomes" id="UP001165289">
    <property type="component" value="Unassembled WGS sequence"/>
</dbReference>
<dbReference type="AlphaFoldDB" id="A0AAV7K0M1"/>
<feature type="repeat" description="TPR" evidence="4">
    <location>
        <begin position="387"/>
        <end position="420"/>
    </location>
</feature>
<keyword evidence="6" id="KW-1133">Transmembrane helix</keyword>
<dbReference type="EMBL" id="JAKMXF010000255">
    <property type="protein sequence ID" value="KAI6653816.1"/>
    <property type="molecule type" value="Genomic_DNA"/>
</dbReference>
<dbReference type="GO" id="GO:0012505">
    <property type="term" value="C:endomembrane system"/>
    <property type="evidence" value="ECO:0007669"/>
    <property type="project" value="TreeGrafter"/>
</dbReference>
<dbReference type="InterPro" id="IPR001179">
    <property type="entry name" value="PPIase_FKBP_dom"/>
</dbReference>
<organism evidence="8 9">
    <name type="scientific">Oopsacas minuta</name>
    <dbReference type="NCBI Taxonomy" id="111878"/>
    <lineage>
        <taxon>Eukaryota</taxon>
        <taxon>Metazoa</taxon>
        <taxon>Porifera</taxon>
        <taxon>Hexactinellida</taxon>
        <taxon>Hexasterophora</taxon>
        <taxon>Lyssacinosida</taxon>
        <taxon>Leucopsacidae</taxon>
        <taxon>Oopsacas</taxon>
    </lineage>
</organism>
<dbReference type="GO" id="GO:0005829">
    <property type="term" value="C:cytosol"/>
    <property type="evidence" value="ECO:0007669"/>
    <property type="project" value="TreeGrafter"/>
</dbReference>
<evidence type="ECO:0000256" key="4">
    <source>
        <dbReference type="PROSITE-ProRule" id="PRU00339"/>
    </source>
</evidence>
<keyword evidence="6" id="KW-0472">Membrane</keyword>
<dbReference type="InterPro" id="IPR046357">
    <property type="entry name" value="PPIase_dom_sf"/>
</dbReference>
<evidence type="ECO:0000256" key="2">
    <source>
        <dbReference type="ARBA" id="ARBA00022803"/>
    </source>
</evidence>
<evidence type="ECO:0000256" key="1">
    <source>
        <dbReference type="ARBA" id="ARBA00022737"/>
    </source>
</evidence>
<comment type="catalytic activity">
    <reaction evidence="3">
        <text>[protein]-peptidylproline (omega=180) = [protein]-peptidylproline (omega=0)</text>
        <dbReference type="Rhea" id="RHEA:16237"/>
        <dbReference type="Rhea" id="RHEA-COMP:10747"/>
        <dbReference type="Rhea" id="RHEA-COMP:10748"/>
        <dbReference type="ChEBI" id="CHEBI:83833"/>
        <dbReference type="ChEBI" id="CHEBI:83834"/>
        <dbReference type="EC" id="5.2.1.8"/>
    </reaction>
</comment>
<dbReference type="InterPro" id="IPR019734">
    <property type="entry name" value="TPR_rpt"/>
</dbReference>
<dbReference type="GO" id="GO:0003755">
    <property type="term" value="F:peptidyl-prolyl cis-trans isomerase activity"/>
    <property type="evidence" value="ECO:0007669"/>
    <property type="project" value="UniProtKB-KW"/>
</dbReference>
<feature type="transmembrane region" description="Helical" evidence="6">
    <location>
        <begin position="470"/>
        <end position="491"/>
    </location>
</feature>
<dbReference type="SUPFAM" id="SSF54534">
    <property type="entry name" value="FKBP-like"/>
    <property type="match status" value="1"/>
</dbReference>
<feature type="region of interest" description="Disordered" evidence="5">
    <location>
        <begin position="1"/>
        <end position="79"/>
    </location>
</feature>
<feature type="compositionally biased region" description="Polar residues" evidence="5">
    <location>
        <begin position="1"/>
        <end position="15"/>
    </location>
</feature>
<dbReference type="Gene3D" id="1.25.40.10">
    <property type="entry name" value="Tetratricopeptide repeat domain"/>
    <property type="match status" value="1"/>
</dbReference>
<dbReference type="GO" id="GO:0044183">
    <property type="term" value="F:protein folding chaperone"/>
    <property type="evidence" value="ECO:0007669"/>
    <property type="project" value="TreeGrafter"/>
</dbReference>
<name>A0AAV7K0M1_9METZ</name>
<dbReference type="Gene3D" id="3.10.50.40">
    <property type="match status" value="1"/>
</dbReference>
<dbReference type="InterPro" id="IPR050754">
    <property type="entry name" value="FKBP4/5/8-like"/>
</dbReference>
<dbReference type="GO" id="GO:0016020">
    <property type="term" value="C:membrane"/>
    <property type="evidence" value="ECO:0007669"/>
    <property type="project" value="TreeGrafter"/>
</dbReference>
<sequence length="494" mass="54632">MTANIDSIPESTNPAVTLPPNQPSDQSIANPNELQEASINPITDSHTPTQPTGTPTSRPTDDIPTSEPHTSVTESTKDEVMVSMPRDDLLNVDFANSNVSTPVVNLDPPLDVSENAEHPLDDSTVLEETKSNTTPMIVSSDSFVMVPGYGADPPQTILESQILEELEPKSKPVIAEEDWLDILGNGSLKKLIIEKGGSAQPTRGQRVLLDFAGHLSQMDGVVVEEQTDFEAELGESEIVQGLDLAIPLMMKGEVAWIFVTSRFGYGDTGNGRNIPANTDLYYMVKLKEIYPRYDFPNLTEDKLMELVERKKSRGNNLYKLNQLALAITSYSNAIKILKSHQYITTPEGKTIGCRILTNLAIAQYKHELANESLVSCDDALRLIPQDTKALYRKATILTERQEYEDAIHCLEQALASSPDDNIVEQELKRVRLLNYQSNRRQRDVYRRMIQGSTPNREIPVEEKEGNKGKLAVLVASSVVAVAAICLGLLLYKKS</sequence>
<evidence type="ECO:0000256" key="5">
    <source>
        <dbReference type="SAM" id="MobiDB-lite"/>
    </source>
</evidence>
<keyword evidence="3" id="KW-0697">Rotamase</keyword>
<keyword evidence="1" id="KW-0677">Repeat</keyword>
<evidence type="ECO:0000259" key="7">
    <source>
        <dbReference type="PROSITE" id="PS50059"/>
    </source>
</evidence>
<evidence type="ECO:0000256" key="6">
    <source>
        <dbReference type="SAM" id="Phobius"/>
    </source>
</evidence>
<dbReference type="GO" id="GO:0043066">
    <property type="term" value="P:negative regulation of apoptotic process"/>
    <property type="evidence" value="ECO:0007669"/>
    <property type="project" value="TreeGrafter"/>
</dbReference>
<comment type="caution">
    <text evidence="8">The sequence shown here is derived from an EMBL/GenBank/DDBJ whole genome shotgun (WGS) entry which is preliminary data.</text>
</comment>
<feature type="compositionally biased region" description="Polar residues" evidence="5">
    <location>
        <begin position="23"/>
        <end position="58"/>
    </location>
</feature>
<proteinExistence type="predicted"/>
<reference evidence="8 9" key="1">
    <citation type="journal article" date="2023" name="BMC Biol.">
        <title>The compact genome of the sponge Oopsacas minuta (Hexactinellida) is lacking key metazoan core genes.</title>
        <authorList>
            <person name="Santini S."/>
            <person name="Schenkelaars Q."/>
            <person name="Jourda C."/>
            <person name="Duchesne M."/>
            <person name="Belahbib H."/>
            <person name="Rocher C."/>
            <person name="Selva M."/>
            <person name="Riesgo A."/>
            <person name="Vervoort M."/>
            <person name="Leys S.P."/>
            <person name="Kodjabachian L."/>
            <person name="Le Bivic A."/>
            <person name="Borchiellini C."/>
            <person name="Claverie J.M."/>
            <person name="Renard E."/>
        </authorList>
    </citation>
    <scope>NUCLEOTIDE SEQUENCE [LARGE SCALE GENOMIC DNA]</scope>
    <source>
        <strain evidence="8">SPO-2</strain>
    </source>
</reference>
<dbReference type="PROSITE" id="PS50005">
    <property type="entry name" value="TPR"/>
    <property type="match status" value="1"/>
</dbReference>
<evidence type="ECO:0000313" key="9">
    <source>
        <dbReference type="Proteomes" id="UP001165289"/>
    </source>
</evidence>
<keyword evidence="3 8" id="KW-0413">Isomerase</keyword>
<dbReference type="SMART" id="SM00028">
    <property type="entry name" value="TPR"/>
    <property type="match status" value="3"/>
</dbReference>
<dbReference type="PANTHER" id="PTHR46512:SF1">
    <property type="entry name" value="PEPTIDYLPROLYL ISOMERASE"/>
    <property type="match status" value="1"/>
</dbReference>
<dbReference type="InterPro" id="IPR011990">
    <property type="entry name" value="TPR-like_helical_dom_sf"/>
</dbReference>
<accession>A0AAV7K0M1</accession>
<evidence type="ECO:0000313" key="8">
    <source>
        <dbReference type="EMBL" id="KAI6653816.1"/>
    </source>
</evidence>
<dbReference type="SUPFAM" id="SSF48452">
    <property type="entry name" value="TPR-like"/>
    <property type="match status" value="1"/>
</dbReference>
<feature type="domain" description="PPIase FKBP-type" evidence="7">
    <location>
        <begin position="204"/>
        <end position="290"/>
    </location>
</feature>
<dbReference type="PANTHER" id="PTHR46512">
    <property type="entry name" value="PEPTIDYLPROLYL ISOMERASE"/>
    <property type="match status" value="1"/>
</dbReference>
<dbReference type="Pfam" id="PF00254">
    <property type="entry name" value="FKBP_C"/>
    <property type="match status" value="1"/>
</dbReference>
<dbReference type="EC" id="5.2.1.8" evidence="3"/>
<gene>
    <name evidence="8" type="ORF">LOD99_3319</name>
</gene>
<dbReference type="PROSITE" id="PS50059">
    <property type="entry name" value="FKBP_PPIASE"/>
    <property type="match status" value="1"/>
</dbReference>
<keyword evidence="9" id="KW-1185">Reference proteome</keyword>